<evidence type="ECO:0000256" key="1">
    <source>
        <dbReference type="SAM" id="MobiDB-lite"/>
    </source>
</evidence>
<reference evidence="3 4" key="1">
    <citation type="submission" date="2021-01" db="EMBL/GenBank/DDBJ databases">
        <title>Actinoplanes sp. nov. LDG1-01 isolated from lichen.</title>
        <authorList>
            <person name="Saeng-In P."/>
            <person name="Phongsopitanun W."/>
            <person name="Kanchanasin P."/>
            <person name="Yuki M."/>
            <person name="Kudo T."/>
            <person name="Ohkuma M."/>
            <person name="Tanasupawat S."/>
        </authorList>
    </citation>
    <scope>NUCLEOTIDE SEQUENCE [LARGE SCALE GENOMIC DNA]</scope>
    <source>
        <strain evidence="3 4">LDG1-01</strain>
    </source>
</reference>
<evidence type="ECO:0000313" key="4">
    <source>
        <dbReference type="Proteomes" id="UP000598996"/>
    </source>
</evidence>
<dbReference type="SUPFAM" id="SSF56112">
    <property type="entry name" value="Protein kinase-like (PK-like)"/>
    <property type="match status" value="1"/>
</dbReference>
<feature type="compositionally biased region" description="Pro residues" evidence="1">
    <location>
        <begin position="328"/>
        <end position="359"/>
    </location>
</feature>
<dbReference type="Gene3D" id="1.10.510.10">
    <property type="entry name" value="Transferase(Phosphotransferase) domain 1"/>
    <property type="match status" value="1"/>
</dbReference>
<feature type="transmembrane region" description="Helical" evidence="2">
    <location>
        <begin position="412"/>
        <end position="438"/>
    </location>
</feature>
<name>A0ABS1VU86_9ACTN</name>
<feature type="region of interest" description="Disordered" evidence="1">
    <location>
        <begin position="308"/>
        <end position="392"/>
    </location>
</feature>
<keyword evidence="2" id="KW-0812">Transmembrane</keyword>
<feature type="transmembrane region" description="Helical" evidence="2">
    <location>
        <begin position="450"/>
        <end position="471"/>
    </location>
</feature>
<accession>A0ABS1VU86</accession>
<evidence type="ECO:0000256" key="2">
    <source>
        <dbReference type="SAM" id="Phobius"/>
    </source>
</evidence>
<dbReference type="Proteomes" id="UP000598996">
    <property type="component" value="Unassembled WGS sequence"/>
</dbReference>
<dbReference type="EMBL" id="JAENHO010000008">
    <property type="protein sequence ID" value="MBL7258021.1"/>
    <property type="molecule type" value="Genomic_DNA"/>
</dbReference>
<comment type="caution">
    <text evidence="3">The sequence shown here is derived from an EMBL/GenBank/DDBJ whole genome shotgun (WGS) entry which is preliminary data.</text>
</comment>
<protein>
    <recommendedName>
        <fullName evidence="5">Serine/threonine protein kinase</fullName>
    </recommendedName>
</protein>
<dbReference type="InterPro" id="IPR011009">
    <property type="entry name" value="Kinase-like_dom_sf"/>
</dbReference>
<gene>
    <name evidence="3" type="ORF">JKJ07_27315</name>
</gene>
<keyword evidence="4" id="KW-1185">Reference proteome</keyword>
<keyword evidence="2" id="KW-1133">Transmembrane helix</keyword>
<organism evidence="3 4">
    <name type="scientific">Paractinoplanes lichenicola</name>
    <dbReference type="NCBI Taxonomy" id="2802976"/>
    <lineage>
        <taxon>Bacteria</taxon>
        <taxon>Bacillati</taxon>
        <taxon>Actinomycetota</taxon>
        <taxon>Actinomycetes</taxon>
        <taxon>Micromonosporales</taxon>
        <taxon>Micromonosporaceae</taxon>
        <taxon>Paractinoplanes</taxon>
    </lineage>
</organism>
<proteinExistence type="predicted"/>
<evidence type="ECO:0008006" key="5">
    <source>
        <dbReference type="Google" id="ProtNLM"/>
    </source>
</evidence>
<sequence length="475" mass="52334">MTTVSARRHVRGMYGDYEVVGDAISKGGVGGIYRTTDPKWVYKEYHSPEKAPPDEHLTRLVGVGRDVLIRQGQPIGSQPESSINWPVDIVRRPDGQIIGCVLPAIPDRYFHPKYKSVNTLDFLVMRRSSPPAALYRMVVLLRLAEILNFVHSKGLVHGDVNAKNVAWTLSPEPAAYLIDCDGMVPQDPPPQTGVQAVYWTDPRVIDHEVPAHDHYSDWYCLALAFYRGLLLPVGGKLGKVGGKWAAPEQIPADLDPRIATLMRRGLTDPLEPGKRPQPAEWVQSLMQVYVVGGKYDDAALAKLDRVLHAPKPDPATPKPRAYEQLPKVAPPTQHPPFSPQRPPQPQQPPMFPRQPPPQPQRQQPPRQMFPPQPPAPPPYQQPPIQFHTPAPPYGYRPPGAIARWALEGGVRWYLPLALLTLFCFPGGAVIGILTLLQLAKVDPNHPGRTAAMVSAVIALTVGGVLLLSSLVSSAR</sequence>
<feature type="compositionally biased region" description="Pro residues" evidence="1">
    <location>
        <begin position="367"/>
        <end position="381"/>
    </location>
</feature>
<evidence type="ECO:0000313" key="3">
    <source>
        <dbReference type="EMBL" id="MBL7258021.1"/>
    </source>
</evidence>
<dbReference type="RefSeq" id="WP_202994667.1">
    <property type="nucleotide sequence ID" value="NZ_JAENHO010000008.1"/>
</dbReference>
<keyword evidence="2" id="KW-0472">Membrane</keyword>